<comment type="caution">
    <text evidence="1">The sequence shown here is derived from an EMBL/GenBank/DDBJ whole genome shotgun (WGS) entry which is preliminary data.</text>
</comment>
<evidence type="ECO:0000313" key="2">
    <source>
        <dbReference type="Proteomes" id="UP000294855"/>
    </source>
</evidence>
<dbReference type="AlphaFoldDB" id="A0A484F591"/>
<protein>
    <submittedName>
        <fullName evidence="1">Uncharacterized protein</fullName>
    </submittedName>
</protein>
<sequence length="31" mass="3677">MVVMVGFHTFMYDSVWLIMRVIYYAKKSTGC</sequence>
<proteinExistence type="predicted"/>
<accession>A0A484F591</accession>
<name>A0A484F591_9EURY</name>
<reference evidence="1 2" key="1">
    <citation type="submission" date="2019-03" db="EMBL/GenBank/DDBJ databases">
        <title>Genomic Encyclopedia of Type Strains, Phase IV (KMG-IV): sequencing the most valuable type-strain genomes for metagenomic binning, comparative biology and taxonomic classification.</title>
        <authorList>
            <person name="Goeker M."/>
        </authorList>
    </citation>
    <scope>NUCLEOTIDE SEQUENCE [LARGE SCALE GENOMIC DNA]</scope>
    <source>
        <strain evidence="1 2">DSM 13328</strain>
    </source>
</reference>
<keyword evidence="2" id="KW-1185">Reference proteome</keyword>
<dbReference type="EMBL" id="SNYS01000005">
    <property type="protein sequence ID" value="TDQ70930.1"/>
    <property type="molecule type" value="Genomic_DNA"/>
</dbReference>
<dbReference type="Proteomes" id="UP000294855">
    <property type="component" value="Unassembled WGS sequence"/>
</dbReference>
<gene>
    <name evidence="1" type="ORF">C7391_0023</name>
</gene>
<evidence type="ECO:0000313" key="1">
    <source>
        <dbReference type="EMBL" id="TDQ70930.1"/>
    </source>
</evidence>
<organism evidence="1 2">
    <name type="scientific">Methanimicrococcus blatticola</name>
    <dbReference type="NCBI Taxonomy" id="91560"/>
    <lineage>
        <taxon>Archaea</taxon>
        <taxon>Methanobacteriati</taxon>
        <taxon>Methanobacteriota</taxon>
        <taxon>Stenosarchaea group</taxon>
        <taxon>Methanomicrobia</taxon>
        <taxon>Methanosarcinales</taxon>
        <taxon>Methanosarcinaceae</taxon>
        <taxon>Methanimicrococcus</taxon>
    </lineage>
</organism>